<feature type="compositionally biased region" description="Polar residues" evidence="6">
    <location>
        <begin position="875"/>
        <end position="886"/>
    </location>
</feature>
<dbReference type="InterPro" id="IPR000483">
    <property type="entry name" value="Cys-rich_flank_reg_C"/>
</dbReference>
<feature type="compositionally biased region" description="Basic and acidic residues" evidence="6">
    <location>
        <begin position="901"/>
        <end position="915"/>
    </location>
</feature>
<dbReference type="InterPro" id="IPR003598">
    <property type="entry name" value="Ig_sub2"/>
</dbReference>
<dbReference type="InterPro" id="IPR000372">
    <property type="entry name" value="LRRNT"/>
</dbReference>
<dbReference type="Gene3D" id="3.80.10.10">
    <property type="entry name" value="Ribonuclease Inhibitor"/>
    <property type="match status" value="2"/>
</dbReference>
<feature type="compositionally biased region" description="Basic residues" evidence="6">
    <location>
        <begin position="925"/>
        <end position="936"/>
    </location>
</feature>
<protein>
    <submittedName>
        <fullName evidence="8">Matrix-remodeling-associated protein 5-like</fullName>
    </submittedName>
</protein>
<dbReference type="SMART" id="SM00408">
    <property type="entry name" value="IGc2"/>
    <property type="match status" value="12"/>
</dbReference>
<dbReference type="SMART" id="SM00369">
    <property type="entry name" value="LRR_TYP"/>
    <property type="match status" value="6"/>
</dbReference>
<feature type="domain" description="Ig-like" evidence="7">
    <location>
        <begin position="1617"/>
        <end position="1704"/>
    </location>
</feature>
<evidence type="ECO:0000256" key="5">
    <source>
        <dbReference type="ARBA" id="ARBA00023180"/>
    </source>
</evidence>
<organism evidence="8 9">
    <name type="scientific">Huso huso</name>
    <name type="common">Beluga</name>
    <name type="synonym">Acipenser huso</name>
    <dbReference type="NCBI Taxonomy" id="61971"/>
    <lineage>
        <taxon>Eukaryota</taxon>
        <taxon>Metazoa</taxon>
        <taxon>Chordata</taxon>
        <taxon>Craniata</taxon>
        <taxon>Vertebrata</taxon>
        <taxon>Euteleostomi</taxon>
        <taxon>Actinopterygii</taxon>
        <taxon>Chondrostei</taxon>
        <taxon>Acipenseriformes</taxon>
        <taxon>Acipenseridae</taxon>
        <taxon>Huso</taxon>
    </lineage>
</organism>
<feature type="compositionally biased region" description="Polar residues" evidence="6">
    <location>
        <begin position="1298"/>
        <end position="1307"/>
    </location>
</feature>
<feature type="domain" description="Ig-like" evidence="7">
    <location>
        <begin position="606"/>
        <end position="690"/>
    </location>
</feature>
<keyword evidence="2" id="KW-0732">Signal</keyword>
<dbReference type="InterPro" id="IPR007110">
    <property type="entry name" value="Ig-like_dom"/>
</dbReference>
<feature type="domain" description="Ig-like" evidence="7">
    <location>
        <begin position="2399"/>
        <end position="2492"/>
    </location>
</feature>
<feature type="region of interest" description="Disordered" evidence="6">
    <location>
        <begin position="1"/>
        <end position="28"/>
    </location>
</feature>
<feature type="compositionally biased region" description="Polar residues" evidence="6">
    <location>
        <begin position="1232"/>
        <end position="1253"/>
    </location>
</feature>
<dbReference type="EMBL" id="JAHFZB010000016">
    <property type="protein sequence ID" value="KAK6480254.1"/>
    <property type="molecule type" value="Genomic_DNA"/>
</dbReference>
<dbReference type="SUPFAM" id="SSF48726">
    <property type="entry name" value="Immunoglobulin"/>
    <property type="match status" value="12"/>
</dbReference>
<feature type="domain" description="Ig-like" evidence="7">
    <location>
        <begin position="1519"/>
        <end position="1611"/>
    </location>
</feature>
<evidence type="ECO:0000256" key="2">
    <source>
        <dbReference type="ARBA" id="ARBA00022729"/>
    </source>
</evidence>
<dbReference type="InterPro" id="IPR032675">
    <property type="entry name" value="LRR_dom_sf"/>
</dbReference>
<dbReference type="SMART" id="SM00013">
    <property type="entry name" value="LRRNT"/>
    <property type="match status" value="1"/>
</dbReference>
<dbReference type="InterPro" id="IPR013098">
    <property type="entry name" value="Ig_I-set"/>
</dbReference>
<dbReference type="Gene3D" id="2.60.40.10">
    <property type="entry name" value="Immunoglobulins"/>
    <property type="match status" value="12"/>
</dbReference>
<feature type="compositionally biased region" description="Low complexity" evidence="6">
    <location>
        <begin position="839"/>
        <end position="852"/>
    </location>
</feature>
<feature type="domain" description="Ig-like" evidence="7">
    <location>
        <begin position="1714"/>
        <end position="1802"/>
    </location>
</feature>
<feature type="domain" description="Ig-like" evidence="7">
    <location>
        <begin position="505"/>
        <end position="593"/>
    </location>
</feature>
<dbReference type="InterPro" id="IPR003599">
    <property type="entry name" value="Ig_sub"/>
</dbReference>
<dbReference type="InterPro" id="IPR013783">
    <property type="entry name" value="Ig-like_fold"/>
</dbReference>
<feature type="region of interest" description="Disordered" evidence="6">
    <location>
        <begin position="819"/>
        <end position="853"/>
    </location>
</feature>
<feature type="compositionally biased region" description="Basic and acidic residues" evidence="6">
    <location>
        <begin position="737"/>
        <end position="748"/>
    </location>
</feature>
<keyword evidence="3" id="KW-0677">Repeat</keyword>
<name>A0ABR0Z6F2_HUSHU</name>
<feature type="domain" description="Ig-like" evidence="7">
    <location>
        <begin position="1910"/>
        <end position="2004"/>
    </location>
</feature>
<keyword evidence="9" id="KW-1185">Reference proteome</keyword>
<evidence type="ECO:0000256" key="4">
    <source>
        <dbReference type="ARBA" id="ARBA00023157"/>
    </source>
</evidence>
<feature type="compositionally biased region" description="Polar residues" evidence="6">
    <location>
        <begin position="7"/>
        <end position="24"/>
    </location>
</feature>
<dbReference type="SMART" id="SM00082">
    <property type="entry name" value="LRRCT"/>
    <property type="match status" value="1"/>
</dbReference>
<dbReference type="PROSITE" id="PS50835">
    <property type="entry name" value="IG_LIKE"/>
    <property type="match status" value="12"/>
</dbReference>
<dbReference type="InterPro" id="IPR050958">
    <property type="entry name" value="Cell_Adh-Cytoskel_Orgn"/>
</dbReference>
<dbReference type="SUPFAM" id="SSF52058">
    <property type="entry name" value="L domain-like"/>
    <property type="match status" value="1"/>
</dbReference>
<comment type="caution">
    <text evidence="8">The sequence shown here is derived from an EMBL/GenBank/DDBJ whole genome shotgun (WGS) entry which is preliminary data.</text>
</comment>
<dbReference type="PANTHER" id="PTHR45080">
    <property type="entry name" value="CONTACTIN 5"/>
    <property type="match status" value="1"/>
</dbReference>
<evidence type="ECO:0000313" key="9">
    <source>
        <dbReference type="Proteomes" id="UP001369086"/>
    </source>
</evidence>
<feature type="domain" description="Ig-like" evidence="7">
    <location>
        <begin position="2106"/>
        <end position="2199"/>
    </location>
</feature>
<feature type="compositionally biased region" description="Basic and acidic residues" evidence="6">
    <location>
        <begin position="1280"/>
        <end position="1292"/>
    </location>
</feature>
<feature type="compositionally biased region" description="Polar residues" evidence="6">
    <location>
        <begin position="1262"/>
        <end position="1277"/>
    </location>
</feature>
<feature type="region of interest" description="Disordered" evidence="6">
    <location>
        <begin position="1023"/>
        <end position="1045"/>
    </location>
</feature>
<reference evidence="8 9" key="1">
    <citation type="submission" date="2021-05" db="EMBL/GenBank/DDBJ databases">
        <authorList>
            <person name="Zahm M."/>
            <person name="Klopp C."/>
            <person name="Cabau C."/>
            <person name="Kuhl H."/>
            <person name="Suciu R."/>
            <person name="Ciorpac M."/>
            <person name="Holostenco D."/>
            <person name="Gessner J."/>
            <person name="Wuertz S."/>
            <person name="Hohne C."/>
            <person name="Stock M."/>
            <person name="Gislard M."/>
            <person name="Lluch J."/>
            <person name="Milhes M."/>
            <person name="Lampietro C."/>
            <person name="Lopez Roques C."/>
            <person name="Donnadieu C."/>
            <person name="Du K."/>
            <person name="Schartl M."/>
            <person name="Guiguen Y."/>
        </authorList>
    </citation>
    <scope>NUCLEOTIDE SEQUENCE [LARGE SCALE GENOMIC DNA]</scope>
    <source>
        <strain evidence="8">Hh-F2</strain>
        <tissue evidence="8">Blood</tissue>
    </source>
</reference>
<feature type="region of interest" description="Disordered" evidence="6">
    <location>
        <begin position="1206"/>
        <end position="1314"/>
    </location>
</feature>
<feature type="compositionally biased region" description="Pro residues" evidence="6">
    <location>
        <begin position="1213"/>
        <end position="1225"/>
    </location>
</feature>
<feature type="domain" description="Ig-like" evidence="7">
    <location>
        <begin position="2207"/>
        <end position="2299"/>
    </location>
</feature>
<evidence type="ECO:0000313" key="8">
    <source>
        <dbReference type="EMBL" id="KAK6480254.1"/>
    </source>
</evidence>
<feature type="domain" description="Ig-like" evidence="7">
    <location>
        <begin position="2012"/>
        <end position="2100"/>
    </location>
</feature>
<dbReference type="Proteomes" id="UP001369086">
    <property type="component" value="Unassembled WGS sequence"/>
</dbReference>
<feature type="domain" description="Ig-like" evidence="7">
    <location>
        <begin position="2304"/>
        <end position="2395"/>
    </location>
</feature>
<dbReference type="Pfam" id="PF13927">
    <property type="entry name" value="Ig_3"/>
    <property type="match status" value="5"/>
</dbReference>
<keyword evidence="1" id="KW-0433">Leucine-rich repeat</keyword>
<feature type="region of interest" description="Disordered" evidence="6">
    <location>
        <begin position="701"/>
        <end position="777"/>
    </location>
</feature>
<dbReference type="Pfam" id="PF13855">
    <property type="entry name" value="LRR_8"/>
    <property type="match status" value="1"/>
</dbReference>
<dbReference type="InterPro" id="IPR003591">
    <property type="entry name" value="Leu-rich_rpt_typical-subtyp"/>
</dbReference>
<dbReference type="InterPro" id="IPR001611">
    <property type="entry name" value="Leu-rich_rpt"/>
</dbReference>
<evidence type="ECO:0000256" key="6">
    <source>
        <dbReference type="SAM" id="MobiDB-lite"/>
    </source>
</evidence>
<evidence type="ECO:0000256" key="3">
    <source>
        <dbReference type="ARBA" id="ARBA00022737"/>
    </source>
</evidence>
<feature type="domain" description="Ig-like" evidence="7">
    <location>
        <begin position="1817"/>
        <end position="1899"/>
    </location>
</feature>
<dbReference type="PANTHER" id="PTHR45080:SF30">
    <property type="entry name" value="HEPARAN SULFATE PROTEOGLYCAN 2"/>
    <property type="match status" value="1"/>
</dbReference>
<dbReference type="Pfam" id="PF07679">
    <property type="entry name" value="I-set"/>
    <property type="match status" value="6"/>
</dbReference>
<keyword evidence="4" id="KW-1015">Disulfide bond</keyword>
<gene>
    <name evidence="8" type="ORF">HHUSO_G17923</name>
</gene>
<accession>A0ABR0Z6F2</accession>
<sequence length="2494" mass="274991">MAAKPSWTESTDLTATQPPNSFRASGSEGDWESVWSREMSPPGIAPSWALAGLVLLFGLPLALHACPQSCSCPSPNEVHCTFRHLTSVPPSLPHDAQRINLGYNNIQAVGDSAFSGLSRLEMLMLHGNSIGPVSKGAFQHLQSLQILKLSYNKLKVVSPQTFKGLARLVRLHLDHNVIEFIEPFSFTGLTALRLLQLEGNRLRDLHPHTFVTLSFLGRFWGSSLRHLYLSDNRLQFLLPGALQPLGDLEVLHLHGNPWTCDCQLQWLVEWNKKAEGVIKCKKERESESCALCFSPQFLNGSQVFHHSLEEFSCDKPEIQSPLKQSENAWEDSEPEPLSAQDFKPPLGQLTFVLSDNQENMAHVGCKVTLPREGAPVVWEHLGEQGELAVNVSLQAFLECEIEKDELQRLWRLIAYYYESPAILQRGQMLQNASQTTFQYRQVPSEDTPYFTELKGHLLAEPAWLLQPNVSVQLNRRKTTTTKLVLNYTTHISHSFSSWEEHNSVPTAWVMIRRGPEGRVKAVLDGTKVTLGCEVVSSEKVTFEWILPDLSRANASHDRLVVSKNGNLVIKPVDVSDSGVYYCLAQSEDEVDLVPFRLTVRELLLSPDTLNGKEMSLHSGDSLTLPCSVSSALPNNISWFLPQNIILLPLTRSSRRYVSGNGTLIITKASQEDAGEYSCLASNLYGADMLSHLVVIKEKVNLDPSRPGGHNKESTARMYQSTEEEELGSGGGELQSGRVEHHGVSDKTTRRPAGTVRKESTSQDQQGSKSWEGKRRTNLSVKDIDPKRWAQLLAKAHAKPPAETTSGIPEILENTITQEVPMPPGYTEKESESTEDEFEPLQPTPTLLPKQIPATSTSPHYIEPVLPKTMSVMPSQNVFPSTHSNSPGPTPGAQWKAQAPKPDNKMQEGQKTRVTAEGKPIGRTPQQRRRRPFQRRYRPIVSSQKPLPCSPLPTQSSFTSMVGIRPVLINRKQTGEITDLKINSSSRVGRIQTDSGPTVSSGLRPISIPSRNATIVQTDHLPTKTKEANATSSSTFKIEKDKNSGPHDTFSGARHGLQLAATKIPKAIESTGKASSFTASSNYRLQTTQAPMWEHHKPVNDILHGMNDNNILPSANNVGKIVWVPKETKLEIFPSETSSTRIIFHQSTRSEKRGTTPQTPIGKQWRATEQPRFEITKALPPVMMQPPAQKTNIKLPLPFIPVSFPSQSTLSPPLAKPQPTPLPPKPNTTFPAGNSQKPKYKSLTASSSRKSTGASEKIVNGGQAFQESSSLPRETQSKIIKGHEGSLRSKSERPLNPVVQGNSPQSSRKYPKAGFQAPPTYHPSIITFPWATNSRAPAWPSNHGTQRYPSHPIRAWPFHHIDSRDSVVTNRPEITALTAKPTAFVPVTASLTEKQTLYPTFHPPKSSTESRAGESTLVSRLWNRYRHPSVDPYHPVQEGRSIAHQPKINEPSLHPRPSPASPKHYRPVTPVYPSLPFTTSQPSSTPSVLFGGHWHYNHWLPRKSSTALPLPNLMGKGIKPKIFSVNTVSVPALAETNVFLPCKASGDPPPSLSWTKVSTGATMQANTSHGQRFEVLHNGTFVIQNVQLQDRGQYLCTAQNKFGSDRMVITLTVLTQPPRIKNPTSKDVSVYIGRSVDLECIAEGKPQAQISWILSDRTFVRSSGPVDTRGALLPNGTLRLQAANFSSKGDYKCIASNAAGADTVTYHLHVAALPPSINEEASENVALTVGRSVYIHCTATGEPEPLQKWTLPGGMQIKPSQFLGRRLFVFPNGTLFVMNVSPSDSGVYECSATNTVGTSKRLVHLHVKHETSILKYTPSQQHRVTAMYGSTVYLHCPVSEDTQHGALWRLPSKKLVDYRYSPERQTTAFPNGTLRIQLLTERDSGDYICMSRSLNDQEMALFQLEVLMKLPKIERTGGAQKSVSYGGNFQVDCVASGLPNPEVTWSLPDGTMINNALQSDDSGARSRRYVIGNGTLFLKQMGVRDEGDYTCYAENKLGKDEMRVSVRVVPDSPSILFKEQTALWGRIGEPAYMKCEAIGEPAPTIIWLSPRNDIITVSNTRYQVLGDGTLVIRKVGVADRGTYACVARNTEGDDIKNVKLEVEGKEPQINRQAGNSTIKATAVSYQTKMFACNVEGLPEPQVSWTTSYGITLPTPYLGGRFQVHRNGSLELRGLRRSDAGQFLCMARNEMGEARLEVELEVIATAERPSFKLPQNEAVILKPGGKAINLDCITHGKPAPQITWVLPNGTLLAPGTRLLRFLHVKGNGTLQILSSVSTDAGAYRCMARNTAGQAEKRYILEPGRKPKLHGPPGQVRVSYGENLNLHCSVEGWPQPTIYWTLANGLVMDKPQVIGRASYLINGTLQLRETLTSDRGTYSCKATNEFGTSSVSIPVIVTVYPPRITNAPPSITRVNRGSPVQLTCMAFGIPKPDISWTLPGRTTLVPSNRFATQGGIHMTPEGTLVIQNPVLLNSGIYKCNVKNALGMDFKATYLQVL</sequence>
<dbReference type="CDD" id="cd00096">
    <property type="entry name" value="Ig"/>
    <property type="match status" value="4"/>
</dbReference>
<proteinExistence type="predicted"/>
<feature type="region of interest" description="Disordered" evidence="6">
    <location>
        <begin position="875"/>
        <end position="936"/>
    </location>
</feature>
<keyword evidence="5" id="KW-0325">Glycoprotein</keyword>
<evidence type="ECO:0000259" key="7">
    <source>
        <dbReference type="PROSITE" id="PS50835"/>
    </source>
</evidence>
<dbReference type="SMART" id="SM00409">
    <property type="entry name" value="IG"/>
    <property type="match status" value="12"/>
</dbReference>
<dbReference type="Pfam" id="PF00560">
    <property type="entry name" value="LRR_1"/>
    <property type="match status" value="1"/>
</dbReference>
<dbReference type="InterPro" id="IPR036179">
    <property type="entry name" value="Ig-like_dom_sf"/>
</dbReference>
<evidence type="ECO:0000256" key="1">
    <source>
        <dbReference type="ARBA" id="ARBA00022614"/>
    </source>
</evidence>